<protein>
    <submittedName>
        <fullName evidence="1">Uncharacterized protein</fullName>
    </submittedName>
</protein>
<sequence>MAARADWIKAGSPRQRSNIFYIKYKKLKCEYRREQRKAVWEYERKELSDIGNLQDLDNEKFWRLLNNKACRKNKKNKKMALEVNGKIITDSQQMADLWANYFEQLATPSEDNENFDRIHRIEIENGVNDLVKKSENALGCRFTAPLTTQEISEVIRSLPNGKAPGYDGITYEHLKFGG</sequence>
<organism evidence="1 2">
    <name type="scientific">Paramuricea clavata</name>
    <name type="common">Red gorgonian</name>
    <name type="synonym">Violescent sea-whip</name>
    <dbReference type="NCBI Taxonomy" id="317549"/>
    <lineage>
        <taxon>Eukaryota</taxon>
        <taxon>Metazoa</taxon>
        <taxon>Cnidaria</taxon>
        <taxon>Anthozoa</taxon>
        <taxon>Octocorallia</taxon>
        <taxon>Malacalcyonacea</taxon>
        <taxon>Plexauridae</taxon>
        <taxon>Paramuricea</taxon>
    </lineage>
</organism>
<dbReference type="Proteomes" id="UP001152795">
    <property type="component" value="Unassembled WGS sequence"/>
</dbReference>
<dbReference type="OrthoDB" id="10236861at2759"/>
<keyword evidence="2" id="KW-1185">Reference proteome</keyword>
<evidence type="ECO:0000313" key="2">
    <source>
        <dbReference type="Proteomes" id="UP001152795"/>
    </source>
</evidence>
<gene>
    <name evidence="1" type="ORF">PACLA_8A035315</name>
</gene>
<dbReference type="AlphaFoldDB" id="A0A7D9IZK0"/>
<name>A0A7D9IZK0_PARCT</name>
<evidence type="ECO:0000313" key="1">
    <source>
        <dbReference type="EMBL" id="CAB4019991.1"/>
    </source>
</evidence>
<comment type="caution">
    <text evidence="1">The sequence shown here is derived from an EMBL/GenBank/DDBJ whole genome shotgun (WGS) entry which is preliminary data.</text>
</comment>
<proteinExistence type="predicted"/>
<reference evidence="1" key="1">
    <citation type="submission" date="2020-04" db="EMBL/GenBank/DDBJ databases">
        <authorList>
            <person name="Alioto T."/>
            <person name="Alioto T."/>
            <person name="Gomez Garrido J."/>
        </authorList>
    </citation>
    <scope>NUCLEOTIDE SEQUENCE</scope>
    <source>
        <strain evidence="1">A484AB</strain>
    </source>
</reference>
<dbReference type="EMBL" id="CACRXK020010726">
    <property type="protein sequence ID" value="CAB4019991.1"/>
    <property type="molecule type" value="Genomic_DNA"/>
</dbReference>
<accession>A0A7D9IZK0</accession>